<dbReference type="AlphaFoldDB" id="A0A484KGV6"/>
<organism evidence="2 3">
    <name type="scientific">Cuscuta campestris</name>
    <dbReference type="NCBI Taxonomy" id="132261"/>
    <lineage>
        <taxon>Eukaryota</taxon>
        <taxon>Viridiplantae</taxon>
        <taxon>Streptophyta</taxon>
        <taxon>Embryophyta</taxon>
        <taxon>Tracheophyta</taxon>
        <taxon>Spermatophyta</taxon>
        <taxon>Magnoliopsida</taxon>
        <taxon>eudicotyledons</taxon>
        <taxon>Gunneridae</taxon>
        <taxon>Pentapetalae</taxon>
        <taxon>asterids</taxon>
        <taxon>lamiids</taxon>
        <taxon>Solanales</taxon>
        <taxon>Convolvulaceae</taxon>
        <taxon>Cuscuteae</taxon>
        <taxon>Cuscuta</taxon>
        <taxon>Cuscuta subgen. Grammica</taxon>
        <taxon>Cuscuta sect. Cleistogrammica</taxon>
    </lineage>
</organism>
<protein>
    <recommendedName>
        <fullName evidence="1">DUF3741 domain-containing protein</fullName>
    </recommendedName>
</protein>
<proteinExistence type="predicted"/>
<evidence type="ECO:0000313" key="2">
    <source>
        <dbReference type="EMBL" id="VFQ65003.1"/>
    </source>
</evidence>
<evidence type="ECO:0000313" key="3">
    <source>
        <dbReference type="Proteomes" id="UP000595140"/>
    </source>
</evidence>
<dbReference type="OrthoDB" id="1931242at2759"/>
<gene>
    <name evidence="2" type="ORF">CCAM_LOCUS6779</name>
</gene>
<name>A0A484KGV6_9ASTE</name>
<feature type="domain" description="DUF3741" evidence="1">
    <location>
        <begin position="157"/>
        <end position="174"/>
    </location>
</feature>
<dbReference type="InterPro" id="IPR032795">
    <property type="entry name" value="DUF3741-assoc"/>
</dbReference>
<sequence>MRDLSFFLLKNAFGAKIRKGFKNFCNNDGSTSTLNQQSLVDARRPVVAADLSSDVAATRPHFEGERGGPHLTLEEMLLQLDMEERLGRDVIRNRMSCVNSSDILRAARSALDQHPRFSLDGKDALYRPSFRNREIVDFGAEKKRGFLPSKIGGEQVVWCKPGVVAKLMGLDALPVPMRRGSRASRERMNNGSDMMVKRRQNLRRRSAKMEGRERRDTRLLNTTSCSKTKGYCVVKPIAKEIEDEVGWTMHRGIFL</sequence>
<accession>A0A484KGV6</accession>
<keyword evidence="3" id="KW-1185">Reference proteome</keyword>
<dbReference type="Pfam" id="PF14383">
    <property type="entry name" value="VARLMGL"/>
    <property type="match status" value="1"/>
</dbReference>
<dbReference type="Proteomes" id="UP000595140">
    <property type="component" value="Unassembled WGS sequence"/>
</dbReference>
<evidence type="ECO:0000259" key="1">
    <source>
        <dbReference type="Pfam" id="PF14383"/>
    </source>
</evidence>
<reference evidence="2 3" key="1">
    <citation type="submission" date="2018-04" db="EMBL/GenBank/DDBJ databases">
        <authorList>
            <person name="Vogel A."/>
        </authorList>
    </citation>
    <scope>NUCLEOTIDE SEQUENCE [LARGE SCALE GENOMIC DNA]</scope>
</reference>
<dbReference type="PANTHER" id="PTHR37897">
    <property type="entry name" value="DNAK FAMILY PROTEIN"/>
    <property type="match status" value="1"/>
</dbReference>
<dbReference type="PANTHER" id="PTHR37897:SF1">
    <property type="entry name" value="DUF3741 DOMAIN-CONTAINING PROTEIN"/>
    <property type="match status" value="1"/>
</dbReference>
<dbReference type="EMBL" id="OOIL02000450">
    <property type="protein sequence ID" value="VFQ65003.1"/>
    <property type="molecule type" value="Genomic_DNA"/>
</dbReference>